<dbReference type="EMBL" id="VSWD01000007">
    <property type="protein sequence ID" value="KAK3097660.1"/>
    <property type="molecule type" value="Genomic_DNA"/>
</dbReference>
<name>A0AA88Y8U1_PINIB</name>
<reference evidence="10" key="1">
    <citation type="submission" date="2019-08" db="EMBL/GenBank/DDBJ databases">
        <title>The improved chromosome-level genome for the pearl oyster Pinctada fucata martensii using PacBio sequencing and Hi-C.</title>
        <authorList>
            <person name="Zheng Z."/>
        </authorList>
    </citation>
    <scope>NUCLEOTIDE SEQUENCE</scope>
    <source>
        <strain evidence="10">ZZ-2019</strain>
        <tissue evidence="10">Adductor muscle</tissue>
    </source>
</reference>
<evidence type="ECO:0000256" key="8">
    <source>
        <dbReference type="SAM" id="Coils"/>
    </source>
</evidence>
<sequence length="539" mass="57778">MSANGRGGMRPQSRSPPFLLIGLLVALVILAANYWSLSSNNASLSNEVSELQDQIRLLSTKNINSEKRNSKTMSENQELKLSAAQRDEDVKKRVKEVENLQAEFTKKQEEVSNLNQERDKCQSDLKACQSNSDGIQKELELLKDEDIAPGVGIFKIISNDKANVEMISACGKLKQELLSQIEKFVGLQVLKTLHSNGVDVMEYKDKVQNLPDKVDNQVVPVQQSSQQGQNAVVQQLTNGGTVINPQGQAGAPVGGIPAVPVGTGAPAQGAGGLGQAQGAGAMGQAQGAGTSAPAQGVVTGAPVQGAQGVVNPAEQNKAPVNQSAPGTKEGDDKKEESQLAGEKEKKEGEGKEESQPSIPIVSGSQQGANKTTGYNISRNIGFPANQIHPPNIEEMQKIMKNAVKDTIKESLNKLPGSQDKEIDQTKKDEKNDLGKVDGGKVEGKTEGSQGIKADDKDGTIITEQVQVADTVKNEKEAEAGANRDGDNQQDNYDEDEVEKDGTNNKNPLTNDKEGDKHFEEDPDKVDSLDRMRDQMENGI</sequence>
<keyword evidence="4" id="KW-0735">Signal-anchor</keyword>
<dbReference type="InterPro" id="IPR026139">
    <property type="entry name" value="GOLM1/CASC4"/>
</dbReference>
<dbReference type="AlphaFoldDB" id="A0AA88Y8U1"/>
<accession>A0AA88Y8U1</accession>
<feature type="compositionally biased region" description="Basic and acidic residues" evidence="9">
    <location>
        <begin position="471"/>
        <end position="486"/>
    </location>
</feature>
<feature type="compositionally biased region" description="Gly residues" evidence="9">
    <location>
        <begin position="270"/>
        <end position="281"/>
    </location>
</feature>
<comment type="caution">
    <text evidence="10">The sequence shown here is derived from an EMBL/GenBank/DDBJ whole genome shotgun (WGS) entry which is preliminary data.</text>
</comment>
<feature type="coiled-coil region" evidence="8">
    <location>
        <begin position="41"/>
        <end position="145"/>
    </location>
</feature>
<evidence type="ECO:0000256" key="9">
    <source>
        <dbReference type="SAM" id="MobiDB-lite"/>
    </source>
</evidence>
<evidence type="ECO:0000313" key="10">
    <source>
        <dbReference type="EMBL" id="KAK3097660.1"/>
    </source>
</evidence>
<keyword evidence="3" id="KW-0812">Transmembrane</keyword>
<evidence type="ECO:0000256" key="5">
    <source>
        <dbReference type="ARBA" id="ARBA00022989"/>
    </source>
</evidence>
<feature type="region of interest" description="Disordered" evidence="9">
    <location>
        <begin position="310"/>
        <end position="388"/>
    </location>
</feature>
<keyword evidence="11" id="KW-1185">Reference proteome</keyword>
<comment type="subcellular location">
    <subcellularLocation>
        <location evidence="1">Membrane</location>
        <topology evidence="1">Single-pass type II membrane protein</topology>
    </subcellularLocation>
</comment>
<proteinExistence type="inferred from homology"/>
<evidence type="ECO:0000256" key="2">
    <source>
        <dbReference type="ARBA" id="ARBA00007474"/>
    </source>
</evidence>
<feature type="compositionally biased region" description="Basic and acidic residues" evidence="9">
    <location>
        <begin position="418"/>
        <end position="445"/>
    </location>
</feature>
<evidence type="ECO:0000256" key="3">
    <source>
        <dbReference type="ARBA" id="ARBA00022692"/>
    </source>
</evidence>
<dbReference type="Proteomes" id="UP001186944">
    <property type="component" value="Unassembled WGS sequence"/>
</dbReference>
<keyword evidence="6 8" id="KW-0175">Coiled coil</keyword>
<evidence type="ECO:0000256" key="1">
    <source>
        <dbReference type="ARBA" id="ARBA00004606"/>
    </source>
</evidence>
<dbReference type="GO" id="GO:0016020">
    <property type="term" value="C:membrane"/>
    <property type="evidence" value="ECO:0007669"/>
    <property type="project" value="UniProtKB-SubCell"/>
</dbReference>
<gene>
    <name evidence="10" type="ORF">FSP39_011848</name>
</gene>
<keyword evidence="5" id="KW-1133">Transmembrane helix</keyword>
<feature type="region of interest" description="Disordered" evidence="9">
    <location>
        <begin position="270"/>
        <end position="298"/>
    </location>
</feature>
<protein>
    <submittedName>
        <fullName evidence="10">Uncharacterized protein</fullName>
    </submittedName>
</protein>
<dbReference type="PRINTS" id="PR02084">
    <property type="entry name" value="GOLM1CASC4"/>
</dbReference>
<comment type="similarity">
    <text evidence="2">Belongs to the GOLM family.</text>
</comment>
<feature type="compositionally biased region" description="Polar residues" evidence="9">
    <location>
        <begin position="362"/>
        <end position="378"/>
    </location>
</feature>
<organism evidence="10 11">
    <name type="scientific">Pinctada imbricata</name>
    <name type="common">Atlantic pearl-oyster</name>
    <name type="synonym">Pinctada martensii</name>
    <dbReference type="NCBI Taxonomy" id="66713"/>
    <lineage>
        <taxon>Eukaryota</taxon>
        <taxon>Metazoa</taxon>
        <taxon>Spiralia</taxon>
        <taxon>Lophotrochozoa</taxon>
        <taxon>Mollusca</taxon>
        <taxon>Bivalvia</taxon>
        <taxon>Autobranchia</taxon>
        <taxon>Pteriomorphia</taxon>
        <taxon>Pterioida</taxon>
        <taxon>Pterioidea</taxon>
        <taxon>Pteriidae</taxon>
        <taxon>Pinctada</taxon>
    </lineage>
</organism>
<feature type="compositionally biased region" description="Basic and acidic residues" evidence="9">
    <location>
        <begin position="328"/>
        <end position="354"/>
    </location>
</feature>
<feature type="compositionally biased region" description="Basic and acidic residues" evidence="9">
    <location>
        <begin position="510"/>
        <end position="539"/>
    </location>
</feature>
<evidence type="ECO:0000313" key="11">
    <source>
        <dbReference type="Proteomes" id="UP001186944"/>
    </source>
</evidence>
<keyword evidence="7" id="KW-0472">Membrane</keyword>
<evidence type="ECO:0000256" key="4">
    <source>
        <dbReference type="ARBA" id="ARBA00022968"/>
    </source>
</evidence>
<evidence type="ECO:0000256" key="7">
    <source>
        <dbReference type="ARBA" id="ARBA00023136"/>
    </source>
</evidence>
<feature type="region of interest" description="Disordered" evidence="9">
    <location>
        <begin position="409"/>
        <end position="539"/>
    </location>
</feature>
<evidence type="ECO:0000256" key="6">
    <source>
        <dbReference type="ARBA" id="ARBA00023054"/>
    </source>
</evidence>